<dbReference type="CDD" id="cd00303">
    <property type="entry name" value="retropepsin_like"/>
    <property type="match status" value="1"/>
</dbReference>
<proteinExistence type="predicted"/>
<evidence type="ECO:0000313" key="1">
    <source>
        <dbReference type="EMBL" id="KAG5548721.1"/>
    </source>
</evidence>
<sequence length="206" mass="23123">MEQWINPTKLPDAGVLVRAQPLKVVQCIQGPMDQHRANELHNELYRPSPSSEVMEIQPTLKCKRDARDTWEITFTEQDMEGVAFPHNDTLVLSIPIQRKMVRRVLVDQGSSTEILYYAAFMALGFTKDQLSLMDAPLVGFTGIPVYQVGKIVLPIFAGSVRLDVEFIVVHSPSPYNAILGHNWMHGMKAIASTLHHCVQFIGKSGR</sequence>
<accession>A0AAV6K8B7</accession>
<dbReference type="AlphaFoldDB" id="A0AAV6K8B7"/>
<evidence type="ECO:0008006" key="3">
    <source>
        <dbReference type="Google" id="ProtNLM"/>
    </source>
</evidence>
<reference evidence="1" key="1">
    <citation type="submission" date="2020-08" db="EMBL/GenBank/DDBJ databases">
        <title>Plant Genome Project.</title>
        <authorList>
            <person name="Zhang R.-G."/>
        </authorList>
    </citation>
    <scope>NUCLEOTIDE SEQUENCE</scope>
    <source>
        <strain evidence="1">WSP0</strain>
        <tissue evidence="1">Leaf</tissue>
    </source>
</reference>
<evidence type="ECO:0000313" key="2">
    <source>
        <dbReference type="Proteomes" id="UP000823749"/>
    </source>
</evidence>
<protein>
    <recommendedName>
        <fullName evidence="3">Peptidase A2 domain-containing protein</fullName>
    </recommendedName>
</protein>
<dbReference type="Gene3D" id="2.40.70.10">
    <property type="entry name" value="Acid Proteases"/>
    <property type="match status" value="1"/>
</dbReference>
<name>A0AAV6K8B7_9ERIC</name>
<dbReference type="PANTHER" id="PTHR33240">
    <property type="entry name" value="OS08G0508500 PROTEIN"/>
    <property type="match status" value="1"/>
</dbReference>
<comment type="caution">
    <text evidence="1">The sequence shown here is derived from an EMBL/GenBank/DDBJ whole genome shotgun (WGS) entry which is preliminary data.</text>
</comment>
<dbReference type="EMBL" id="JACTNZ010000005">
    <property type="protein sequence ID" value="KAG5548721.1"/>
    <property type="molecule type" value="Genomic_DNA"/>
</dbReference>
<dbReference type="InterPro" id="IPR021109">
    <property type="entry name" value="Peptidase_aspartic_dom_sf"/>
</dbReference>
<gene>
    <name evidence="1" type="ORF">RHGRI_014171</name>
</gene>
<dbReference type="PANTHER" id="PTHR33240:SF15">
    <property type="entry name" value="GAG-PRO-LIKE PROTEIN"/>
    <property type="match status" value="1"/>
</dbReference>
<dbReference type="Proteomes" id="UP000823749">
    <property type="component" value="Chromosome 5"/>
</dbReference>
<organism evidence="1 2">
    <name type="scientific">Rhododendron griersonianum</name>
    <dbReference type="NCBI Taxonomy" id="479676"/>
    <lineage>
        <taxon>Eukaryota</taxon>
        <taxon>Viridiplantae</taxon>
        <taxon>Streptophyta</taxon>
        <taxon>Embryophyta</taxon>
        <taxon>Tracheophyta</taxon>
        <taxon>Spermatophyta</taxon>
        <taxon>Magnoliopsida</taxon>
        <taxon>eudicotyledons</taxon>
        <taxon>Gunneridae</taxon>
        <taxon>Pentapetalae</taxon>
        <taxon>asterids</taxon>
        <taxon>Ericales</taxon>
        <taxon>Ericaceae</taxon>
        <taxon>Ericoideae</taxon>
        <taxon>Rhodoreae</taxon>
        <taxon>Rhododendron</taxon>
    </lineage>
</organism>
<keyword evidence="2" id="KW-1185">Reference proteome</keyword>